<dbReference type="Proteomes" id="UP000012220">
    <property type="component" value="Unassembled WGS sequence"/>
</dbReference>
<protein>
    <submittedName>
        <fullName evidence="2">Uncharacterized protein</fullName>
    </submittedName>
</protein>
<proteinExistence type="predicted"/>
<accession>N1UJN5</accession>
<evidence type="ECO:0000256" key="1">
    <source>
        <dbReference type="SAM" id="Phobius"/>
    </source>
</evidence>
<sequence>MILFHKFEKTLDLLLFLPYFTIFEFIFILSIYKFIDLN</sequence>
<name>N1UJN5_LEPIR</name>
<dbReference type="BioCyc" id="LINT1085541:G11IQ-2966-MONOMER"/>
<evidence type="ECO:0000313" key="2">
    <source>
        <dbReference type="EMBL" id="EMY24086.1"/>
    </source>
</evidence>
<reference evidence="2 3" key="1">
    <citation type="submission" date="2013-02" db="EMBL/GenBank/DDBJ databases">
        <authorList>
            <person name="Harkins D.M."/>
            <person name="Durkin A.S."/>
            <person name="Brinkac L.M."/>
            <person name="Haft D.H."/>
            <person name="Selengut J.D."/>
            <person name="Sanka R."/>
            <person name="DePew J."/>
            <person name="Purushe J."/>
            <person name="Picardeau M."/>
            <person name="Werts C."/>
            <person name="Goarant C."/>
            <person name="Vinetz J.M."/>
            <person name="Sutton G.G."/>
            <person name="Nierman W.C."/>
            <person name="Fouts D.E."/>
        </authorList>
    </citation>
    <scope>NUCLEOTIDE SEQUENCE [LARGE SCALE GENOMIC DNA]</scope>
    <source>
        <strain evidence="2 3">200703203</strain>
    </source>
</reference>
<keyword evidence="1" id="KW-0472">Membrane</keyword>
<dbReference type="EMBL" id="AHNY02000213">
    <property type="protein sequence ID" value="EMY24086.1"/>
    <property type="molecule type" value="Genomic_DNA"/>
</dbReference>
<organism evidence="2 3">
    <name type="scientific">Leptospira interrogans serovar Australis str. 200703203</name>
    <dbReference type="NCBI Taxonomy" id="1085541"/>
    <lineage>
        <taxon>Bacteria</taxon>
        <taxon>Pseudomonadati</taxon>
        <taxon>Spirochaetota</taxon>
        <taxon>Spirochaetia</taxon>
        <taxon>Leptospirales</taxon>
        <taxon>Leptospiraceae</taxon>
        <taxon>Leptospira</taxon>
    </lineage>
</organism>
<feature type="transmembrane region" description="Helical" evidence="1">
    <location>
        <begin position="12"/>
        <end position="35"/>
    </location>
</feature>
<keyword evidence="1" id="KW-1133">Transmembrane helix</keyword>
<gene>
    <name evidence="2" type="ORF">LEP1GSC115_4184</name>
</gene>
<comment type="caution">
    <text evidence="2">The sequence shown here is derived from an EMBL/GenBank/DDBJ whole genome shotgun (WGS) entry which is preliminary data.</text>
</comment>
<keyword evidence="1" id="KW-0812">Transmembrane</keyword>
<dbReference type="AlphaFoldDB" id="N1UJN5"/>
<evidence type="ECO:0000313" key="3">
    <source>
        <dbReference type="Proteomes" id="UP000012220"/>
    </source>
</evidence>